<organism evidence="9 10">
    <name type="scientific">Pterulicium gracile</name>
    <dbReference type="NCBI Taxonomy" id="1884261"/>
    <lineage>
        <taxon>Eukaryota</taxon>
        <taxon>Fungi</taxon>
        <taxon>Dikarya</taxon>
        <taxon>Basidiomycota</taxon>
        <taxon>Agaricomycotina</taxon>
        <taxon>Agaricomycetes</taxon>
        <taxon>Agaricomycetidae</taxon>
        <taxon>Agaricales</taxon>
        <taxon>Pleurotineae</taxon>
        <taxon>Pterulaceae</taxon>
        <taxon>Pterulicium</taxon>
    </lineage>
</organism>
<comment type="similarity">
    <text evidence="2">Belongs to the YSP2 family.</text>
</comment>
<evidence type="ECO:0000256" key="2">
    <source>
        <dbReference type="ARBA" id="ARBA00006582"/>
    </source>
</evidence>
<accession>A0A5C3QYY8</accession>
<keyword evidence="3 7" id="KW-0812">Transmembrane</keyword>
<comment type="subcellular location">
    <subcellularLocation>
        <location evidence="1">Membrane</location>
        <topology evidence="1">Single-pass membrane protein</topology>
    </subcellularLocation>
</comment>
<reference evidence="9 10" key="1">
    <citation type="journal article" date="2019" name="Nat. Ecol. Evol.">
        <title>Megaphylogeny resolves global patterns of mushroom evolution.</title>
        <authorList>
            <person name="Varga T."/>
            <person name="Krizsan K."/>
            <person name="Foldi C."/>
            <person name="Dima B."/>
            <person name="Sanchez-Garcia M."/>
            <person name="Sanchez-Ramirez S."/>
            <person name="Szollosi G.J."/>
            <person name="Szarkandi J.G."/>
            <person name="Papp V."/>
            <person name="Albert L."/>
            <person name="Andreopoulos W."/>
            <person name="Angelini C."/>
            <person name="Antonin V."/>
            <person name="Barry K.W."/>
            <person name="Bougher N.L."/>
            <person name="Buchanan P."/>
            <person name="Buyck B."/>
            <person name="Bense V."/>
            <person name="Catcheside P."/>
            <person name="Chovatia M."/>
            <person name="Cooper J."/>
            <person name="Damon W."/>
            <person name="Desjardin D."/>
            <person name="Finy P."/>
            <person name="Geml J."/>
            <person name="Haridas S."/>
            <person name="Hughes K."/>
            <person name="Justo A."/>
            <person name="Karasinski D."/>
            <person name="Kautmanova I."/>
            <person name="Kiss B."/>
            <person name="Kocsube S."/>
            <person name="Kotiranta H."/>
            <person name="LaButti K.M."/>
            <person name="Lechner B.E."/>
            <person name="Liimatainen K."/>
            <person name="Lipzen A."/>
            <person name="Lukacs Z."/>
            <person name="Mihaltcheva S."/>
            <person name="Morgado L.N."/>
            <person name="Niskanen T."/>
            <person name="Noordeloos M.E."/>
            <person name="Ohm R.A."/>
            <person name="Ortiz-Santana B."/>
            <person name="Ovrebo C."/>
            <person name="Racz N."/>
            <person name="Riley R."/>
            <person name="Savchenko A."/>
            <person name="Shiryaev A."/>
            <person name="Soop K."/>
            <person name="Spirin V."/>
            <person name="Szebenyi C."/>
            <person name="Tomsovsky M."/>
            <person name="Tulloss R.E."/>
            <person name="Uehling J."/>
            <person name="Grigoriev I.V."/>
            <person name="Vagvolgyi C."/>
            <person name="Papp T."/>
            <person name="Martin F.M."/>
            <person name="Miettinen O."/>
            <person name="Hibbett D.S."/>
            <person name="Nagy L.G."/>
        </authorList>
    </citation>
    <scope>NUCLEOTIDE SEQUENCE [LARGE SCALE GENOMIC DNA]</scope>
    <source>
        <strain evidence="9 10">CBS 309.79</strain>
    </source>
</reference>
<evidence type="ECO:0000256" key="6">
    <source>
        <dbReference type="SAM" id="MobiDB-lite"/>
    </source>
</evidence>
<dbReference type="Gene3D" id="2.30.29.30">
    <property type="entry name" value="Pleckstrin-homology domain (PH domain)/Phosphotyrosine-binding domain (PTB)"/>
    <property type="match status" value="1"/>
</dbReference>
<feature type="domain" description="VASt" evidence="8">
    <location>
        <begin position="277"/>
        <end position="447"/>
    </location>
</feature>
<protein>
    <submittedName>
        <fullName evidence="9">GRAM domain-containing protein</fullName>
    </submittedName>
</protein>
<name>A0A5C3QYY8_9AGAR</name>
<dbReference type="PROSITE" id="PS51778">
    <property type="entry name" value="VAST"/>
    <property type="match status" value="1"/>
</dbReference>
<evidence type="ECO:0000313" key="10">
    <source>
        <dbReference type="Proteomes" id="UP000305067"/>
    </source>
</evidence>
<dbReference type="GO" id="GO:0005789">
    <property type="term" value="C:endoplasmic reticulum membrane"/>
    <property type="evidence" value="ECO:0007669"/>
    <property type="project" value="TreeGrafter"/>
</dbReference>
<dbReference type="GO" id="GO:0005886">
    <property type="term" value="C:plasma membrane"/>
    <property type="evidence" value="ECO:0007669"/>
    <property type="project" value="TreeGrafter"/>
</dbReference>
<dbReference type="PANTHER" id="PTHR23319">
    <property type="entry name" value="GRAM DOMAIN CONTAINING 1B, ISOFORM E"/>
    <property type="match status" value="1"/>
</dbReference>
<keyword evidence="4 7" id="KW-1133">Transmembrane helix</keyword>
<feature type="compositionally biased region" description="Acidic residues" evidence="6">
    <location>
        <begin position="85"/>
        <end position="100"/>
    </location>
</feature>
<dbReference type="InterPro" id="IPR031968">
    <property type="entry name" value="VASt"/>
</dbReference>
<dbReference type="InterPro" id="IPR011993">
    <property type="entry name" value="PH-like_dom_sf"/>
</dbReference>
<evidence type="ECO:0000313" key="9">
    <source>
        <dbReference type="EMBL" id="TFL06557.1"/>
    </source>
</evidence>
<dbReference type="OrthoDB" id="2162691at2759"/>
<proteinExistence type="inferred from homology"/>
<sequence length="643" mass="71671">MQAPPIPGHTSPPRSDTGRATSDRQPSVGSFQQGHHGRSSIGGRSGRSSERGQSPVSNQGRNGGVHSSDGHSEYLDDPANYSGLEDSDEEDSSNSDDYLSDDLPPHDIPVTGFAVASNKRNADFHELFPGIPEGDYLIEDYGCALQREILIQGRLYISENHICFHANIFGWITDTTIPIYEITSLEKKMTAFVIPNAIQISTRQDKHTFASFLARDTAFDVMYNIWKLARPEDMDPGMPTVSEPDATPSVAAQTSPSAKVAVAKVTRCSCSTDGTHYPNSIIDITLPGTPERIYNLIFASGFIKDFMRDNQKLMDIQISDWAPMSLNSQLLMRNMSYIKPLNGSVGPKQTKCEIKDETIHCDFEDYVVMLTTTRTPDVPSGGVFSVKTRTCIMWAGANSTKVVVTTQVEWTGRSFIKGIIEKSCLDGQKTYHTDLEKAVRGYIAEHRSEFIPEGVEIEEEAAPAAAETAEVQKEEVKSAKEREKERNQRSLQWAWDTFDGASQVARRSTRGLLELLKDAWDQSSLTTILIFFIVFLLLSNIYTMSIVSSGTHKTERTQVTKPDDRDTDKLIHSVVAAIREEKSTLGRDPHLFQSSRQDAMSLPQTTESFKSEMDSLLDTLVIVERRLGMLKQHWQSLHLECVD</sequence>
<dbReference type="CDD" id="cd13220">
    <property type="entry name" value="PH-GRAM_GRAMDC"/>
    <property type="match status" value="1"/>
</dbReference>
<dbReference type="Proteomes" id="UP000305067">
    <property type="component" value="Unassembled WGS sequence"/>
</dbReference>
<evidence type="ECO:0000256" key="7">
    <source>
        <dbReference type="SAM" id="Phobius"/>
    </source>
</evidence>
<dbReference type="GO" id="GO:0140268">
    <property type="term" value="C:endoplasmic reticulum-plasma membrane contact site"/>
    <property type="evidence" value="ECO:0007669"/>
    <property type="project" value="TreeGrafter"/>
</dbReference>
<feature type="transmembrane region" description="Helical" evidence="7">
    <location>
        <begin position="525"/>
        <end position="547"/>
    </location>
</feature>
<dbReference type="EMBL" id="ML178815">
    <property type="protein sequence ID" value="TFL06557.1"/>
    <property type="molecule type" value="Genomic_DNA"/>
</dbReference>
<dbReference type="Pfam" id="PF02893">
    <property type="entry name" value="GRAM"/>
    <property type="match status" value="1"/>
</dbReference>
<keyword evidence="5 7" id="KW-0472">Membrane</keyword>
<dbReference type="SMART" id="SM00568">
    <property type="entry name" value="GRAM"/>
    <property type="match status" value="1"/>
</dbReference>
<dbReference type="InterPro" id="IPR051482">
    <property type="entry name" value="Cholesterol_transport"/>
</dbReference>
<evidence type="ECO:0000256" key="5">
    <source>
        <dbReference type="ARBA" id="ARBA00023136"/>
    </source>
</evidence>
<dbReference type="GO" id="GO:0032366">
    <property type="term" value="P:intracellular sterol transport"/>
    <property type="evidence" value="ECO:0007669"/>
    <property type="project" value="TreeGrafter"/>
</dbReference>
<dbReference type="GO" id="GO:0032541">
    <property type="term" value="C:cortical endoplasmic reticulum"/>
    <property type="evidence" value="ECO:0007669"/>
    <property type="project" value="TreeGrafter"/>
</dbReference>
<dbReference type="InterPro" id="IPR004182">
    <property type="entry name" value="GRAM"/>
</dbReference>
<evidence type="ECO:0000259" key="8">
    <source>
        <dbReference type="PROSITE" id="PS51778"/>
    </source>
</evidence>
<feature type="region of interest" description="Disordered" evidence="6">
    <location>
        <begin position="1"/>
        <end position="104"/>
    </location>
</feature>
<evidence type="ECO:0000256" key="3">
    <source>
        <dbReference type="ARBA" id="ARBA00022692"/>
    </source>
</evidence>
<dbReference type="AlphaFoldDB" id="A0A5C3QYY8"/>
<dbReference type="STRING" id="1884261.A0A5C3QYY8"/>
<dbReference type="Pfam" id="PF16016">
    <property type="entry name" value="VASt"/>
    <property type="match status" value="1"/>
</dbReference>
<gene>
    <name evidence="9" type="ORF">BDV98DRAFT_498306</name>
</gene>
<dbReference type="GO" id="GO:0005739">
    <property type="term" value="C:mitochondrion"/>
    <property type="evidence" value="ECO:0007669"/>
    <property type="project" value="TreeGrafter"/>
</dbReference>
<evidence type="ECO:0000256" key="1">
    <source>
        <dbReference type="ARBA" id="ARBA00004167"/>
    </source>
</evidence>
<dbReference type="GO" id="GO:0032934">
    <property type="term" value="F:sterol binding"/>
    <property type="evidence" value="ECO:0007669"/>
    <property type="project" value="TreeGrafter"/>
</dbReference>
<evidence type="ECO:0000256" key="4">
    <source>
        <dbReference type="ARBA" id="ARBA00022989"/>
    </source>
</evidence>
<keyword evidence="10" id="KW-1185">Reference proteome</keyword>
<dbReference type="GO" id="GO:0120015">
    <property type="term" value="F:sterol transfer activity"/>
    <property type="evidence" value="ECO:0007669"/>
    <property type="project" value="TreeGrafter"/>
</dbReference>
<dbReference type="PANTHER" id="PTHR23319:SF4">
    <property type="entry name" value="GRAM DOMAIN CONTAINING 1B, ISOFORM E"/>
    <property type="match status" value="1"/>
</dbReference>
<feature type="compositionally biased region" description="Polar residues" evidence="6">
    <location>
        <begin position="12"/>
        <end position="31"/>
    </location>
</feature>